<protein>
    <submittedName>
        <fullName evidence="1">Unnamed protein product</fullName>
    </submittedName>
</protein>
<gene>
    <name evidence="1" type="ORF">Cboi01_000074400</name>
</gene>
<keyword evidence="2" id="KW-1185">Reference proteome</keyword>
<comment type="caution">
    <text evidence="1">The sequence shown here is derived from an EMBL/GenBank/DDBJ whole genome shotgun (WGS) entry which is preliminary data.</text>
</comment>
<name>A0ACB5TG55_CANBO</name>
<evidence type="ECO:0000313" key="1">
    <source>
        <dbReference type="EMBL" id="GME88152.1"/>
    </source>
</evidence>
<accession>A0ACB5TG55</accession>
<proteinExistence type="predicted"/>
<dbReference type="EMBL" id="BSXV01000226">
    <property type="protein sequence ID" value="GME88152.1"/>
    <property type="molecule type" value="Genomic_DNA"/>
</dbReference>
<dbReference type="Proteomes" id="UP001165101">
    <property type="component" value="Unassembled WGS sequence"/>
</dbReference>
<evidence type="ECO:0000313" key="2">
    <source>
        <dbReference type="Proteomes" id="UP001165101"/>
    </source>
</evidence>
<reference evidence="1" key="1">
    <citation type="submission" date="2023-04" db="EMBL/GenBank/DDBJ databases">
        <title>Candida boidinii NBRC 1967.</title>
        <authorList>
            <person name="Ichikawa N."/>
            <person name="Sato H."/>
            <person name="Tonouchi N."/>
        </authorList>
    </citation>
    <scope>NUCLEOTIDE SEQUENCE</scope>
    <source>
        <strain evidence="1">NBRC 1967</strain>
    </source>
</reference>
<organism evidence="1 2">
    <name type="scientific">Candida boidinii</name>
    <name type="common">Yeast</name>
    <dbReference type="NCBI Taxonomy" id="5477"/>
    <lineage>
        <taxon>Eukaryota</taxon>
        <taxon>Fungi</taxon>
        <taxon>Dikarya</taxon>
        <taxon>Ascomycota</taxon>
        <taxon>Saccharomycotina</taxon>
        <taxon>Pichiomycetes</taxon>
        <taxon>Pichiales</taxon>
        <taxon>Pichiaceae</taxon>
        <taxon>Ogataea</taxon>
        <taxon>Ogataea/Candida clade</taxon>
    </lineage>
</organism>
<sequence>MDKLETKMKNTEIEGCLNDIFVGKMKSFIRCINVDYESSRIEDFWDIQLNVKSLKNVKESFENYVESEVLSGDNKYDAAGYGLQDAEKGVIFESFPPVLYLQLKRFEYNFEYDQLVKINDRYEFFDSIDLKPYLDKSANNYDEDWEYELHHVLVHQGDVSVGHYYAMIKPTPNGSWYRFDDDKVWKVTNHEVFEENFGVQPLTQEVAKSMTRDQIMDYQLRRATSAYMLVYVRKCKSNDILKEVDINDIPKHIPKQLEIETKEIEKIKKEEEEKHLYINFKLFTDDNLINYQGFDLCPSPEQHRYYAEDLFDENSFPSSFRLLKTDPLSKLYDTIAGIIEYKPENFRVWHVSKRQNGTHRPHSVIPSPTSSTKDKSENDDDDDDSDIIKEKLIGDIFTSSRNNRRSDSTSSHYTLYVEQFNKDLKFIAKHLYEMQQNKEITKKFDIDSNNFIDYFKDIVTKISSYHNAPCEMVSPNSENILIFFKYFDAKNQTLKGITHTIISHSTQISNIVSLLNLLMSFELTTDLNLFEEIGPVSIDKLNIQSTFYKSELCNGDIICFSEPIIDENKIESLEYPTIKDFYNFLESRVHLRVAPLVKADEDEEEYVVVNNKDKDSTIDEKSNSNDLKNPKDETVKNENNSFEFWISSYVNYEKLANKIAKKINTDYNYLRIFAVGNNNTHYALNKNLNFKELFNNTPQSQTVDLRYEILNVTLNELEKMN</sequence>